<proteinExistence type="predicted"/>
<evidence type="ECO:0000313" key="3">
    <source>
        <dbReference type="Proteomes" id="UP001497472"/>
    </source>
</evidence>
<name>A0AAV1JLN9_9NEOP</name>
<gene>
    <name evidence="2" type="ORF">LNINA_LOCUS8869</name>
</gene>
<dbReference type="Proteomes" id="UP001497472">
    <property type="component" value="Unassembled WGS sequence"/>
</dbReference>
<evidence type="ECO:0000256" key="1">
    <source>
        <dbReference type="SAM" id="MobiDB-lite"/>
    </source>
</evidence>
<organism evidence="2 3">
    <name type="scientific">Leptosia nina</name>
    <dbReference type="NCBI Taxonomy" id="320188"/>
    <lineage>
        <taxon>Eukaryota</taxon>
        <taxon>Metazoa</taxon>
        <taxon>Ecdysozoa</taxon>
        <taxon>Arthropoda</taxon>
        <taxon>Hexapoda</taxon>
        <taxon>Insecta</taxon>
        <taxon>Pterygota</taxon>
        <taxon>Neoptera</taxon>
        <taxon>Endopterygota</taxon>
        <taxon>Lepidoptera</taxon>
        <taxon>Glossata</taxon>
        <taxon>Ditrysia</taxon>
        <taxon>Papilionoidea</taxon>
        <taxon>Pieridae</taxon>
        <taxon>Pierinae</taxon>
        <taxon>Leptosia</taxon>
    </lineage>
</organism>
<evidence type="ECO:0000313" key="2">
    <source>
        <dbReference type="EMBL" id="CAK1549585.1"/>
    </source>
</evidence>
<dbReference type="EMBL" id="CAVLEF010000040">
    <property type="protein sequence ID" value="CAK1549585.1"/>
    <property type="molecule type" value="Genomic_DNA"/>
</dbReference>
<protein>
    <submittedName>
        <fullName evidence="2">Uncharacterized protein</fullName>
    </submittedName>
</protein>
<comment type="caution">
    <text evidence="2">The sequence shown here is derived from an EMBL/GenBank/DDBJ whole genome shotgun (WGS) entry which is preliminary data.</text>
</comment>
<accession>A0AAV1JLN9</accession>
<feature type="region of interest" description="Disordered" evidence="1">
    <location>
        <begin position="66"/>
        <end position="85"/>
    </location>
</feature>
<reference evidence="2 3" key="1">
    <citation type="submission" date="2023-11" db="EMBL/GenBank/DDBJ databases">
        <authorList>
            <person name="Okamura Y."/>
        </authorList>
    </citation>
    <scope>NUCLEOTIDE SEQUENCE [LARGE SCALE GENOMIC DNA]</scope>
</reference>
<keyword evidence="3" id="KW-1185">Reference proteome</keyword>
<feature type="compositionally biased region" description="Low complexity" evidence="1">
    <location>
        <begin position="74"/>
        <end position="83"/>
    </location>
</feature>
<dbReference type="AlphaFoldDB" id="A0AAV1JLN9"/>
<sequence>MSDASKGISTLSARVGRARLSWNSQLLLKGDGESGLLPASIAATSLSPVHEDVLCRSIPVLDDVNLSSPESKNGKSIGSNSSGETNSAWRCRLLIGCGWRRRDGGGTAAYPPRALAAPPARPRAVFLGEKSPTRAALVEAALKLVCPSSGPLSC</sequence>